<dbReference type="AlphaFoldDB" id="A0A0B6ZR60"/>
<feature type="region of interest" description="Disordered" evidence="1">
    <location>
        <begin position="27"/>
        <end position="49"/>
    </location>
</feature>
<dbReference type="EMBL" id="HACG01024173">
    <property type="protein sequence ID" value="CEK71038.1"/>
    <property type="molecule type" value="Transcribed_RNA"/>
</dbReference>
<protein>
    <submittedName>
        <fullName evidence="2">Uncharacterized protein</fullName>
    </submittedName>
</protein>
<evidence type="ECO:0000256" key="1">
    <source>
        <dbReference type="SAM" id="MobiDB-lite"/>
    </source>
</evidence>
<proteinExistence type="predicted"/>
<gene>
    <name evidence="2" type="primary">ORF76679</name>
</gene>
<evidence type="ECO:0000313" key="2">
    <source>
        <dbReference type="EMBL" id="CEK71038.1"/>
    </source>
</evidence>
<name>A0A0B6ZR60_9EUPU</name>
<feature type="compositionally biased region" description="Polar residues" evidence="1">
    <location>
        <begin position="38"/>
        <end position="49"/>
    </location>
</feature>
<organism evidence="2">
    <name type="scientific">Arion vulgaris</name>
    <dbReference type="NCBI Taxonomy" id="1028688"/>
    <lineage>
        <taxon>Eukaryota</taxon>
        <taxon>Metazoa</taxon>
        <taxon>Spiralia</taxon>
        <taxon>Lophotrochozoa</taxon>
        <taxon>Mollusca</taxon>
        <taxon>Gastropoda</taxon>
        <taxon>Heterobranchia</taxon>
        <taxon>Euthyneura</taxon>
        <taxon>Panpulmonata</taxon>
        <taxon>Eupulmonata</taxon>
        <taxon>Stylommatophora</taxon>
        <taxon>Helicina</taxon>
        <taxon>Arionoidea</taxon>
        <taxon>Arionidae</taxon>
        <taxon>Arion</taxon>
    </lineage>
</organism>
<accession>A0A0B6ZR60</accession>
<sequence>MDQPKKKSPHDDCGSRLKDNLVEFAEKQKSDERVHSHINANNTQLVSNR</sequence>
<reference evidence="2" key="1">
    <citation type="submission" date="2014-12" db="EMBL/GenBank/DDBJ databases">
        <title>Insight into the proteome of Arion vulgaris.</title>
        <authorList>
            <person name="Aradska J."/>
            <person name="Bulat T."/>
            <person name="Smidak R."/>
            <person name="Sarate P."/>
            <person name="Gangsoo J."/>
            <person name="Sialana F."/>
            <person name="Bilban M."/>
            <person name="Lubec G."/>
        </authorList>
    </citation>
    <scope>NUCLEOTIDE SEQUENCE</scope>
    <source>
        <tissue evidence="2">Skin</tissue>
    </source>
</reference>